<feature type="domain" description="Bacterial transcriptional activator" evidence="1">
    <location>
        <begin position="97"/>
        <end position="250"/>
    </location>
</feature>
<name>A0A0F9EZR3_9ZZZZ</name>
<dbReference type="PANTHER" id="PTHR35807:SF3">
    <property type="entry name" value="BLL5740 PROTEIN"/>
    <property type="match status" value="1"/>
</dbReference>
<dbReference type="AlphaFoldDB" id="A0A0F9EZR3"/>
<reference evidence="2" key="1">
    <citation type="journal article" date="2015" name="Nature">
        <title>Complex archaea that bridge the gap between prokaryotes and eukaryotes.</title>
        <authorList>
            <person name="Spang A."/>
            <person name="Saw J.H."/>
            <person name="Jorgensen S.L."/>
            <person name="Zaremba-Niedzwiedzka K."/>
            <person name="Martijn J."/>
            <person name="Lind A.E."/>
            <person name="van Eijk R."/>
            <person name="Schleper C."/>
            <person name="Guy L."/>
            <person name="Ettema T.J."/>
        </authorList>
    </citation>
    <scope>NUCLEOTIDE SEQUENCE</scope>
</reference>
<dbReference type="SUPFAM" id="SSF48452">
    <property type="entry name" value="TPR-like"/>
    <property type="match status" value="1"/>
</dbReference>
<comment type="caution">
    <text evidence="2">The sequence shown here is derived from an EMBL/GenBank/DDBJ whole genome shotgun (WGS) entry which is preliminary data.</text>
</comment>
<dbReference type="SMART" id="SM01043">
    <property type="entry name" value="BTAD"/>
    <property type="match status" value="1"/>
</dbReference>
<dbReference type="InterPro" id="IPR005158">
    <property type="entry name" value="BTAD"/>
</dbReference>
<evidence type="ECO:0000259" key="1">
    <source>
        <dbReference type="SMART" id="SM01043"/>
    </source>
</evidence>
<feature type="non-terminal residue" evidence="2">
    <location>
        <position position="259"/>
    </location>
</feature>
<dbReference type="PANTHER" id="PTHR35807">
    <property type="entry name" value="TRANSCRIPTIONAL REGULATOR REDD-RELATED"/>
    <property type="match status" value="1"/>
</dbReference>
<accession>A0A0F9EZR3</accession>
<gene>
    <name evidence="2" type="ORF">LCGC14_2012970</name>
</gene>
<dbReference type="Gene3D" id="1.25.40.10">
    <property type="entry name" value="Tetratricopeptide repeat domain"/>
    <property type="match status" value="1"/>
</dbReference>
<proteinExistence type="predicted"/>
<dbReference type="Gene3D" id="1.10.10.10">
    <property type="entry name" value="Winged helix-like DNA-binding domain superfamily/Winged helix DNA-binding domain"/>
    <property type="match status" value="1"/>
</dbReference>
<dbReference type="EMBL" id="LAZR01023114">
    <property type="protein sequence ID" value="KKL79623.1"/>
    <property type="molecule type" value="Genomic_DNA"/>
</dbReference>
<organism evidence="2">
    <name type="scientific">marine sediment metagenome</name>
    <dbReference type="NCBI Taxonomy" id="412755"/>
    <lineage>
        <taxon>unclassified sequences</taxon>
        <taxon>metagenomes</taxon>
        <taxon>ecological metagenomes</taxon>
    </lineage>
</organism>
<dbReference type="Pfam" id="PF03704">
    <property type="entry name" value="BTAD"/>
    <property type="match status" value="1"/>
</dbReference>
<dbReference type="InterPro" id="IPR051677">
    <property type="entry name" value="AfsR-DnrI-RedD_regulator"/>
</dbReference>
<dbReference type="InterPro" id="IPR036388">
    <property type="entry name" value="WH-like_DNA-bd_sf"/>
</dbReference>
<dbReference type="InterPro" id="IPR011990">
    <property type="entry name" value="TPR-like_helical_dom_sf"/>
</dbReference>
<evidence type="ECO:0000313" key="2">
    <source>
        <dbReference type="EMBL" id="KKL79623.1"/>
    </source>
</evidence>
<sequence length="259" mass="29688">MADYALYLLGPPLLKSNAVPVVIGRRKALALLSYLVVTEKSHSRDALAALFWPNHGQSKARANLRRSLFDLNQVLGKGLIAAERETVHFRNARDLWVDIREFRRLAKICETHDHPAEEICTECVSLLGRAAELYRNDFLFGFNLPDCRNFDEWHFLEAEKLRDELALVLRRLVRGQSELGSYEQAIPYARRLLALDPTEESAHRELMRLYALSGQQAAALRQYRECVRVLEEELSVEPEEETEALCQQIKDKRLTASNG</sequence>
<protein>
    <recommendedName>
        <fullName evidence="1">Bacterial transcriptional activator domain-containing protein</fullName>
    </recommendedName>
</protein>